<dbReference type="InterPro" id="IPR036188">
    <property type="entry name" value="FAD/NAD-bd_sf"/>
</dbReference>
<dbReference type="GO" id="GO:0004497">
    <property type="term" value="F:monooxygenase activity"/>
    <property type="evidence" value="ECO:0007669"/>
    <property type="project" value="UniProtKB-KW"/>
</dbReference>
<dbReference type="InterPro" id="IPR050493">
    <property type="entry name" value="FAD-dep_Monooxygenase_BioMet"/>
</dbReference>
<evidence type="ECO:0000259" key="7">
    <source>
        <dbReference type="Pfam" id="PF01494"/>
    </source>
</evidence>
<accession>A0A918VP80</accession>
<feature type="transmembrane region" description="Helical" evidence="6">
    <location>
        <begin position="7"/>
        <end position="25"/>
    </location>
</feature>
<reference evidence="8" key="1">
    <citation type="journal article" date="2014" name="Int. J. Syst. Evol. Microbiol.">
        <title>Complete genome sequence of Corynebacterium casei LMG S-19264T (=DSM 44701T), isolated from a smear-ripened cheese.</title>
        <authorList>
            <consortium name="US DOE Joint Genome Institute (JGI-PGF)"/>
            <person name="Walter F."/>
            <person name="Albersmeier A."/>
            <person name="Kalinowski J."/>
            <person name="Ruckert C."/>
        </authorList>
    </citation>
    <scope>NUCLEOTIDE SEQUENCE</scope>
    <source>
        <strain evidence="8">KCTC 32437</strain>
    </source>
</reference>
<keyword evidence="6" id="KW-1133">Transmembrane helix</keyword>
<comment type="cofactor">
    <cofactor evidence="1">
        <name>FAD</name>
        <dbReference type="ChEBI" id="CHEBI:57692"/>
    </cofactor>
</comment>
<evidence type="ECO:0000256" key="6">
    <source>
        <dbReference type="SAM" id="Phobius"/>
    </source>
</evidence>
<evidence type="ECO:0000313" key="8">
    <source>
        <dbReference type="EMBL" id="GHA14075.1"/>
    </source>
</evidence>
<keyword evidence="2" id="KW-0285">Flavoprotein</keyword>
<dbReference type="Pfam" id="PF01494">
    <property type="entry name" value="FAD_binding_3"/>
    <property type="match status" value="1"/>
</dbReference>
<organism evidence="8 9">
    <name type="scientific">Devosia pacifica</name>
    <dbReference type="NCBI Taxonomy" id="1335967"/>
    <lineage>
        <taxon>Bacteria</taxon>
        <taxon>Pseudomonadati</taxon>
        <taxon>Pseudomonadota</taxon>
        <taxon>Alphaproteobacteria</taxon>
        <taxon>Hyphomicrobiales</taxon>
        <taxon>Devosiaceae</taxon>
        <taxon>Devosia</taxon>
    </lineage>
</organism>
<reference evidence="8" key="2">
    <citation type="submission" date="2020-09" db="EMBL/GenBank/DDBJ databases">
        <authorList>
            <person name="Sun Q."/>
            <person name="Kim S."/>
        </authorList>
    </citation>
    <scope>NUCLEOTIDE SEQUENCE</scope>
    <source>
        <strain evidence="8">KCTC 32437</strain>
    </source>
</reference>
<keyword evidence="3" id="KW-0274">FAD</keyword>
<keyword evidence="5" id="KW-0503">Monooxygenase</keyword>
<evidence type="ECO:0000256" key="3">
    <source>
        <dbReference type="ARBA" id="ARBA00022827"/>
    </source>
</evidence>
<dbReference type="InterPro" id="IPR002938">
    <property type="entry name" value="FAD-bd"/>
</dbReference>
<dbReference type="GO" id="GO:0071949">
    <property type="term" value="F:FAD binding"/>
    <property type="evidence" value="ECO:0007669"/>
    <property type="project" value="InterPro"/>
</dbReference>
<proteinExistence type="predicted"/>
<dbReference type="PANTHER" id="PTHR13789">
    <property type="entry name" value="MONOOXYGENASE"/>
    <property type="match status" value="1"/>
</dbReference>
<dbReference type="Gene3D" id="3.50.50.60">
    <property type="entry name" value="FAD/NAD(P)-binding domain"/>
    <property type="match status" value="1"/>
</dbReference>
<dbReference type="AlphaFoldDB" id="A0A918VP80"/>
<sequence>MGRNDRTVYIAGAGIAGLTIALALAKRGLQVVVLERADQVAEFGAGLQLSPNAYRVLEGLGLGPAILERAFEPAGIDVYTASHSEPLVTLTLGQPARERFGSPYVVMHRGDLAEALYRACKRFANIECIFGVSDLAVSRDGNGVLVEAEKLQRTGRSGRGFAFIGADGVRSNTRTTVLKGPPAQFTHKLAWRTLVSPERVQPFLSLENTSLLLAPDTHLVAYPLPRRNAVNLVLFLNADAPEAPQQPKLPRRASRRLMGLVDAADQPWTAWPLFSVHTRQWHDGPVGLLGDAAHAMLPFQAQGAALAIEDAACLAPLLADGADAEQALAAYARSRQMRVKRVATLSRRNGQIFHMRPPLSVARDTVMRLQGKQEHFRRLGWLYDHDAGAPATVKR</sequence>
<dbReference type="RefSeq" id="WP_189423220.1">
    <property type="nucleotide sequence ID" value="NZ_BMZE01000001.1"/>
</dbReference>
<evidence type="ECO:0000256" key="1">
    <source>
        <dbReference type="ARBA" id="ARBA00001974"/>
    </source>
</evidence>
<keyword evidence="6" id="KW-0812">Transmembrane</keyword>
<protein>
    <submittedName>
        <fullName evidence="8">Salicylate hydroxylase</fullName>
    </submittedName>
</protein>
<dbReference type="SUPFAM" id="SSF51905">
    <property type="entry name" value="FAD/NAD(P)-binding domain"/>
    <property type="match status" value="1"/>
</dbReference>
<feature type="domain" description="FAD-binding" evidence="7">
    <location>
        <begin position="7"/>
        <end position="344"/>
    </location>
</feature>
<keyword evidence="6" id="KW-0472">Membrane</keyword>
<evidence type="ECO:0000256" key="5">
    <source>
        <dbReference type="ARBA" id="ARBA00023033"/>
    </source>
</evidence>
<evidence type="ECO:0000313" key="9">
    <source>
        <dbReference type="Proteomes" id="UP000646579"/>
    </source>
</evidence>
<keyword evidence="9" id="KW-1185">Reference proteome</keyword>
<dbReference type="PANTHER" id="PTHR13789:SF318">
    <property type="entry name" value="GERANYLGERANYL DIPHOSPHATE REDUCTASE"/>
    <property type="match status" value="1"/>
</dbReference>
<dbReference type="Proteomes" id="UP000646579">
    <property type="component" value="Unassembled WGS sequence"/>
</dbReference>
<keyword evidence="4" id="KW-0560">Oxidoreductase</keyword>
<evidence type="ECO:0000256" key="4">
    <source>
        <dbReference type="ARBA" id="ARBA00023002"/>
    </source>
</evidence>
<gene>
    <name evidence="8" type="primary">nah</name>
    <name evidence="8" type="ORF">GCM10007989_05910</name>
</gene>
<evidence type="ECO:0000256" key="2">
    <source>
        <dbReference type="ARBA" id="ARBA00022630"/>
    </source>
</evidence>
<dbReference type="PRINTS" id="PR00420">
    <property type="entry name" value="RNGMNOXGNASE"/>
</dbReference>
<comment type="caution">
    <text evidence="8">The sequence shown here is derived from an EMBL/GenBank/DDBJ whole genome shotgun (WGS) entry which is preliminary data.</text>
</comment>
<name>A0A918VP80_9HYPH</name>
<dbReference type="EMBL" id="BMZE01000001">
    <property type="protein sequence ID" value="GHA14075.1"/>
    <property type="molecule type" value="Genomic_DNA"/>
</dbReference>